<dbReference type="InterPro" id="IPR017941">
    <property type="entry name" value="Rieske_2Fe-2S"/>
</dbReference>
<evidence type="ECO:0000256" key="5">
    <source>
        <dbReference type="ARBA" id="ARBA00023014"/>
    </source>
</evidence>
<dbReference type="Gene3D" id="2.102.10.10">
    <property type="entry name" value="Rieske [2Fe-2S] iron-sulphur domain"/>
    <property type="match status" value="1"/>
</dbReference>
<comment type="caution">
    <text evidence="8">The sequence shown here is derived from an EMBL/GenBank/DDBJ whole genome shotgun (WGS) entry which is preliminary data.</text>
</comment>
<keyword evidence="2" id="KW-0479">Metal-binding</keyword>
<keyword evidence="5" id="KW-0411">Iron-sulfur</keyword>
<dbReference type="CDD" id="cd03467">
    <property type="entry name" value="Rieske"/>
    <property type="match status" value="1"/>
</dbReference>
<dbReference type="PROSITE" id="PS51296">
    <property type="entry name" value="RIESKE"/>
    <property type="match status" value="1"/>
</dbReference>
<keyword evidence="6" id="KW-1133">Transmembrane helix</keyword>
<keyword evidence="9" id="KW-1185">Reference proteome</keyword>
<dbReference type="InterPro" id="IPR019251">
    <property type="entry name" value="DUF2231_TM"/>
</dbReference>
<dbReference type="SUPFAM" id="SSF50022">
    <property type="entry name" value="ISP domain"/>
    <property type="match status" value="1"/>
</dbReference>
<dbReference type="PANTHER" id="PTHR21266:SF60">
    <property type="entry name" value="3-KETOSTEROID-9-ALPHA-MONOOXYGENASE, OXYGENASE COMPONENT"/>
    <property type="match status" value="1"/>
</dbReference>
<evidence type="ECO:0000256" key="3">
    <source>
        <dbReference type="ARBA" id="ARBA00023002"/>
    </source>
</evidence>
<feature type="domain" description="Rieske" evidence="7">
    <location>
        <begin position="175"/>
        <end position="271"/>
    </location>
</feature>
<dbReference type="EMBL" id="JBHTGP010000013">
    <property type="protein sequence ID" value="MFD0688212.1"/>
    <property type="molecule type" value="Genomic_DNA"/>
</dbReference>
<dbReference type="PANTHER" id="PTHR21266">
    <property type="entry name" value="IRON-SULFUR DOMAIN CONTAINING PROTEIN"/>
    <property type="match status" value="1"/>
</dbReference>
<dbReference type="Pfam" id="PF00355">
    <property type="entry name" value="Rieske"/>
    <property type="match status" value="1"/>
</dbReference>
<organism evidence="8 9">
    <name type="scientific">Actinomadura fibrosa</name>
    <dbReference type="NCBI Taxonomy" id="111802"/>
    <lineage>
        <taxon>Bacteria</taxon>
        <taxon>Bacillati</taxon>
        <taxon>Actinomycetota</taxon>
        <taxon>Actinomycetes</taxon>
        <taxon>Streptosporangiales</taxon>
        <taxon>Thermomonosporaceae</taxon>
        <taxon>Actinomadura</taxon>
    </lineage>
</organism>
<evidence type="ECO:0000256" key="1">
    <source>
        <dbReference type="ARBA" id="ARBA00022714"/>
    </source>
</evidence>
<dbReference type="InterPro" id="IPR050584">
    <property type="entry name" value="Cholesterol_7-desaturase"/>
</dbReference>
<keyword evidence="6" id="KW-0812">Transmembrane</keyword>
<evidence type="ECO:0000256" key="4">
    <source>
        <dbReference type="ARBA" id="ARBA00023004"/>
    </source>
</evidence>
<keyword evidence="4" id="KW-0408">Iron</keyword>
<dbReference type="Pfam" id="PF09990">
    <property type="entry name" value="DUF2231"/>
    <property type="match status" value="1"/>
</dbReference>
<dbReference type="RefSeq" id="WP_131758837.1">
    <property type="nucleotide sequence ID" value="NZ_CAACUY010000061.1"/>
</dbReference>
<keyword evidence="3" id="KW-0560">Oxidoreductase</keyword>
<feature type="transmembrane region" description="Helical" evidence="6">
    <location>
        <begin position="75"/>
        <end position="93"/>
    </location>
</feature>
<gene>
    <name evidence="8" type="ORF">ACFQZM_27215</name>
</gene>
<keyword evidence="6" id="KW-0472">Membrane</keyword>
<sequence>MRTADRLEETTALDTAVEPYRNLVQRLPAGRAKDFLHGVWLGHPLHPAVVQMAVGAYISAGVLDLMGGDEKAVRRLVGFGLLSSVPAAVTGAADWSDQHEQQQRVGIVHAAANSAAAVMYLASLAARSRRRARAFRFAGLMTASLSSALGGHMSFRQAAGANHAEAVPHLVEPGWHRLAALDDLPVGTPIRRMLGEVPVVVVRQDGVVRALADQCSHLAGPLSGGEVDGGAITCPWHGSTFRLSDGGVVCGPATAPQPAFETQVRDGDVYVCLPGTG</sequence>
<evidence type="ECO:0000256" key="6">
    <source>
        <dbReference type="SAM" id="Phobius"/>
    </source>
</evidence>
<feature type="transmembrane region" description="Helical" evidence="6">
    <location>
        <begin position="105"/>
        <end position="126"/>
    </location>
</feature>
<reference evidence="9" key="1">
    <citation type="journal article" date="2019" name="Int. J. Syst. Evol. Microbiol.">
        <title>The Global Catalogue of Microorganisms (GCM) 10K type strain sequencing project: providing services to taxonomists for standard genome sequencing and annotation.</title>
        <authorList>
            <consortium name="The Broad Institute Genomics Platform"/>
            <consortium name="The Broad Institute Genome Sequencing Center for Infectious Disease"/>
            <person name="Wu L."/>
            <person name="Ma J."/>
        </authorList>
    </citation>
    <scope>NUCLEOTIDE SEQUENCE [LARGE SCALE GENOMIC DNA]</scope>
    <source>
        <strain evidence="9">JCM 9371</strain>
    </source>
</reference>
<name>A0ABW2XQR1_9ACTN</name>
<evidence type="ECO:0000259" key="7">
    <source>
        <dbReference type="PROSITE" id="PS51296"/>
    </source>
</evidence>
<protein>
    <submittedName>
        <fullName evidence="8">Rieske 2Fe-2S domain-containing protein</fullName>
    </submittedName>
</protein>
<accession>A0ABW2XQR1</accession>
<proteinExistence type="predicted"/>
<evidence type="ECO:0000313" key="9">
    <source>
        <dbReference type="Proteomes" id="UP001597063"/>
    </source>
</evidence>
<keyword evidence="1" id="KW-0001">2Fe-2S</keyword>
<evidence type="ECO:0000256" key="2">
    <source>
        <dbReference type="ARBA" id="ARBA00022723"/>
    </source>
</evidence>
<dbReference type="Proteomes" id="UP001597063">
    <property type="component" value="Unassembled WGS sequence"/>
</dbReference>
<evidence type="ECO:0000313" key="8">
    <source>
        <dbReference type="EMBL" id="MFD0688212.1"/>
    </source>
</evidence>
<dbReference type="InterPro" id="IPR036922">
    <property type="entry name" value="Rieske_2Fe-2S_sf"/>
</dbReference>